<organism evidence="1 2">
    <name type="scientific">Piscinibacter terrae</name>
    <dbReference type="NCBI Taxonomy" id="2496871"/>
    <lineage>
        <taxon>Bacteria</taxon>
        <taxon>Pseudomonadati</taxon>
        <taxon>Pseudomonadota</taxon>
        <taxon>Betaproteobacteria</taxon>
        <taxon>Burkholderiales</taxon>
        <taxon>Sphaerotilaceae</taxon>
        <taxon>Piscinibacter</taxon>
    </lineage>
</organism>
<comment type="caution">
    <text evidence="1">The sequence shown here is derived from an EMBL/GenBank/DDBJ whole genome shotgun (WGS) entry which is preliminary data.</text>
</comment>
<gene>
    <name evidence="1" type="ORF">DZC73_09330</name>
</gene>
<reference evidence="1 2" key="2">
    <citation type="submission" date="2018-12" db="EMBL/GenBank/DDBJ databases">
        <title>Rhizobacter gummiphilus sp. nov., a rubber-degrading bacterium isolated from the soil of a botanical garden in Japan.</title>
        <authorList>
            <person name="Shunsuke S.S."/>
        </authorList>
    </citation>
    <scope>NUCLEOTIDE SEQUENCE [LARGE SCALE GENOMIC DNA]</scope>
    <source>
        <strain evidence="1 2">S-16</strain>
    </source>
</reference>
<dbReference type="AlphaFoldDB" id="A0A3N7HUQ3"/>
<dbReference type="CDD" id="cd07821">
    <property type="entry name" value="PYR_PYL_RCAR_like"/>
    <property type="match status" value="1"/>
</dbReference>
<name>A0A3N7HUQ3_9BURK</name>
<dbReference type="SUPFAM" id="SSF55961">
    <property type="entry name" value="Bet v1-like"/>
    <property type="match status" value="1"/>
</dbReference>
<sequence>MASIHKEATIRVPAQELWDAARDAGGLHTRLVKGFVTDCKLEGDARTVTFGNGLTVRELIVDVDDTRRRIAWTAVGGRLSHHNASLQVFESGPGECRAVWTADLLPHEMAPAIAAMIDQGLAAMRLTLENQVHAI</sequence>
<evidence type="ECO:0000313" key="2">
    <source>
        <dbReference type="Proteomes" id="UP000267464"/>
    </source>
</evidence>
<dbReference type="OrthoDB" id="6024794at2"/>
<dbReference type="InterPro" id="IPR023393">
    <property type="entry name" value="START-like_dom_sf"/>
</dbReference>
<evidence type="ECO:0000313" key="1">
    <source>
        <dbReference type="EMBL" id="RQP25046.1"/>
    </source>
</evidence>
<dbReference type="EMBL" id="QUSW01000002">
    <property type="protein sequence ID" value="RQP25046.1"/>
    <property type="molecule type" value="Genomic_DNA"/>
</dbReference>
<accession>A0A3N7HUQ3</accession>
<dbReference type="Proteomes" id="UP000267464">
    <property type="component" value="Unassembled WGS sequence"/>
</dbReference>
<dbReference type="Gene3D" id="3.30.530.20">
    <property type="match status" value="1"/>
</dbReference>
<reference evidence="1 2" key="1">
    <citation type="submission" date="2018-08" db="EMBL/GenBank/DDBJ databases">
        <authorList>
            <person name="Khan S.A."/>
            <person name="Jeon C.O."/>
            <person name="Chun B.H."/>
            <person name="Jeong S.E."/>
        </authorList>
    </citation>
    <scope>NUCLEOTIDE SEQUENCE [LARGE SCALE GENOMIC DNA]</scope>
    <source>
        <strain evidence="1 2">S-16</strain>
    </source>
</reference>
<protein>
    <submittedName>
        <fullName evidence="1">SRPBCC family protein</fullName>
    </submittedName>
</protein>
<dbReference type="InterPro" id="IPR019587">
    <property type="entry name" value="Polyketide_cyclase/dehydratase"/>
</dbReference>
<dbReference type="RefSeq" id="WP_124539953.1">
    <property type="nucleotide sequence ID" value="NZ_QUSW01000002.1"/>
</dbReference>
<proteinExistence type="predicted"/>
<keyword evidence="2" id="KW-1185">Reference proteome</keyword>
<dbReference type="Pfam" id="PF10604">
    <property type="entry name" value="Polyketide_cyc2"/>
    <property type="match status" value="1"/>
</dbReference>